<dbReference type="InterPro" id="IPR036390">
    <property type="entry name" value="WH_DNA-bd_sf"/>
</dbReference>
<dbReference type="PANTHER" id="PTHR33164:SF43">
    <property type="entry name" value="HTH-TYPE TRANSCRIPTIONAL REPRESSOR YETL"/>
    <property type="match status" value="1"/>
</dbReference>
<dbReference type="Proteomes" id="UP000076929">
    <property type="component" value="Chromosome"/>
</dbReference>
<accession>A0A172QQP9</accession>
<dbReference type="InterPro" id="IPR039422">
    <property type="entry name" value="MarR/SlyA-like"/>
</dbReference>
<dbReference type="PRINTS" id="PR00598">
    <property type="entry name" value="HTHMARR"/>
</dbReference>
<dbReference type="AlphaFoldDB" id="A0A172QQP9"/>
<dbReference type="GO" id="GO:0003700">
    <property type="term" value="F:DNA-binding transcription factor activity"/>
    <property type="evidence" value="ECO:0007669"/>
    <property type="project" value="InterPro"/>
</dbReference>
<proteinExistence type="predicted"/>
<sequence length="156" mass="17087">MTTTSPSATEIIGGPERFLKADLSQQIQFLAARARAKGTAKGNAALEDLNLKVRQYSALSIAASGLKPTQRELGVFLDLDPSQIVALIDFLEDRGLVTREADPRDRRSKIIVATTSGLEIHKDATQRLLKAESDSLKNLSSAERELLRELLLKIAF</sequence>
<dbReference type="PROSITE" id="PS50995">
    <property type="entry name" value="HTH_MARR_2"/>
    <property type="match status" value="1"/>
</dbReference>
<dbReference type="PANTHER" id="PTHR33164">
    <property type="entry name" value="TRANSCRIPTIONAL REGULATOR, MARR FAMILY"/>
    <property type="match status" value="1"/>
</dbReference>
<dbReference type="Gene3D" id="1.10.10.10">
    <property type="entry name" value="Winged helix-like DNA-binding domain superfamily/Winged helix DNA-binding domain"/>
    <property type="match status" value="1"/>
</dbReference>
<evidence type="ECO:0000313" key="2">
    <source>
        <dbReference type="EMBL" id="ANE03013.1"/>
    </source>
</evidence>
<reference evidence="2 3" key="1">
    <citation type="submission" date="2016-05" db="EMBL/GenBank/DDBJ databases">
        <title>Complete genome sequence of Corynebacterium crudilactis, a new Corynebacterium species isolated from raw cow's milk.</title>
        <authorList>
            <person name="Christian R."/>
            <person name="Zimmermann J."/>
            <person name="Lipski A."/>
            <person name="Kalinowski J."/>
        </authorList>
    </citation>
    <scope>NUCLEOTIDE SEQUENCE [LARGE SCALE GENOMIC DNA]</scope>
    <source>
        <strain evidence="2 3">JZ16</strain>
    </source>
</reference>
<dbReference type="Pfam" id="PF12802">
    <property type="entry name" value="MarR_2"/>
    <property type="match status" value="1"/>
</dbReference>
<dbReference type="InterPro" id="IPR036388">
    <property type="entry name" value="WH-like_DNA-bd_sf"/>
</dbReference>
<protein>
    <submittedName>
        <fullName evidence="2">MarR family transcriptional regulator</fullName>
    </submittedName>
</protein>
<dbReference type="SMART" id="SM00347">
    <property type="entry name" value="HTH_MARR"/>
    <property type="match status" value="1"/>
</dbReference>
<dbReference type="SUPFAM" id="SSF46785">
    <property type="entry name" value="Winged helix' DNA-binding domain"/>
    <property type="match status" value="1"/>
</dbReference>
<name>A0A172QQP9_9CORY</name>
<keyword evidence="3" id="KW-1185">Reference proteome</keyword>
<evidence type="ECO:0000313" key="3">
    <source>
        <dbReference type="Proteomes" id="UP000076929"/>
    </source>
</evidence>
<organism evidence="2 3">
    <name type="scientific">Corynebacterium crudilactis</name>
    <dbReference type="NCBI Taxonomy" id="1652495"/>
    <lineage>
        <taxon>Bacteria</taxon>
        <taxon>Bacillati</taxon>
        <taxon>Actinomycetota</taxon>
        <taxon>Actinomycetes</taxon>
        <taxon>Mycobacteriales</taxon>
        <taxon>Corynebacteriaceae</taxon>
        <taxon>Corynebacterium</taxon>
    </lineage>
</organism>
<evidence type="ECO:0000259" key="1">
    <source>
        <dbReference type="PROSITE" id="PS50995"/>
    </source>
</evidence>
<dbReference type="EMBL" id="CP015622">
    <property type="protein sequence ID" value="ANE03013.1"/>
    <property type="molecule type" value="Genomic_DNA"/>
</dbReference>
<dbReference type="InterPro" id="IPR000835">
    <property type="entry name" value="HTH_MarR-typ"/>
</dbReference>
<dbReference type="GO" id="GO:0006950">
    <property type="term" value="P:response to stress"/>
    <property type="evidence" value="ECO:0007669"/>
    <property type="project" value="TreeGrafter"/>
</dbReference>
<dbReference type="STRING" id="1652495.ccrud_01470"/>
<dbReference type="RefSeq" id="WP_066563868.1">
    <property type="nucleotide sequence ID" value="NZ_CP015622.1"/>
</dbReference>
<gene>
    <name evidence="2" type="ORF">ccrud_01470</name>
</gene>
<dbReference type="KEGG" id="ccjz:ccrud_01470"/>
<feature type="domain" description="HTH marR-type" evidence="1">
    <location>
        <begin position="20"/>
        <end position="156"/>
    </location>
</feature>